<feature type="region of interest" description="Disordered" evidence="1">
    <location>
        <begin position="602"/>
        <end position="626"/>
    </location>
</feature>
<proteinExistence type="predicted"/>
<dbReference type="RefSeq" id="WP_243859522.1">
    <property type="nucleotide sequence ID" value="NZ_FOWW01000001.1"/>
</dbReference>
<feature type="transmembrane region" description="Helical" evidence="2">
    <location>
        <begin position="568"/>
        <end position="594"/>
    </location>
</feature>
<feature type="transmembrane region" description="Helical" evidence="2">
    <location>
        <begin position="102"/>
        <end position="123"/>
    </location>
</feature>
<feature type="transmembrane region" description="Helical" evidence="2">
    <location>
        <begin position="320"/>
        <end position="341"/>
    </location>
</feature>
<feature type="transmembrane region" description="Helical" evidence="2">
    <location>
        <begin position="180"/>
        <end position="197"/>
    </location>
</feature>
<dbReference type="Proteomes" id="UP000198727">
    <property type="component" value="Unassembled WGS sequence"/>
</dbReference>
<keyword evidence="2" id="KW-0812">Transmembrane</keyword>
<dbReference type="AlphaFoldDB" id="A0A1I5LRN6"/>
<feature type="transmembrane region" description="Helical" evidence="2">
    <location>
        <begin position="295"/>
        <end position="313"/>
    </location>
</feature>
<gene>
    <name evidence="3" type="ORF">SAMN05421810_101641</name>
</gene>
<keyword evidence="2" id="KW-0472">Membrane</keyword>
<feature type="transmembrane region" description="Helical" evidence="2">
    <location>
        <begin position="353"/>
        <end position="375"/>
    </location>
</feature>
<feature type="transmembrane region" description="Helical" evidence="2">
    <location>
        <begin position="61"/>
        <end position="82"/>
    </location>
</feature>
<evidence type="ECO:0000256" key="2">
    <source>
        <dbReference type="SAM" id="Phobius"/>
    </source>
</evidence>
<evidence type="ECO:0000313" key="4">
    <source>
        <dbReference type="Proteomes" id="UP000198727"/>
    </source>
</evidence>
<feature type="transmembrane region" description="Helical" evidence="2">
    <location>
        <begin position="406"/>
        <end position="425"/>
    </location>
</feature>
<feature type="transmembrane region" description="Helical" evidence="2">
    <location>
        <begin position="241"/>
        <end position="259"/>
    </location>
</feature>
<protein>
    <submittedName>
        <fullName evidence="3">Uncharacterized protein</fullName>
    </submittedName>
</protein>
<dbReference type="EMBL" id="FOWW01000001">
    <property type="protein sequence ID" value="SFO99905.1"/>
    <property type="molecule type" value="Genomic_DNA"/>
</dbReference>
<evidence type="ECO:0000256" key="1">
    <source>
        <dbReference type="SAM" id="MobiDB-lite"/>
    </source>
</evidence>
<dbReference type="STRING" id="587909.SAMN05421810_101641"/>
<reference evidence="4" key="1">
    <citation type="submission" date="2016-10" db="EMBL/GenBank/DDBJ databases">
        <authorList>
            <person name="Varghese N."/>
            <person name="Submissions S."/>
        </authorList>
    </citation>
    <scope>NUCLEOTIDE SEQUENCE [LARGE SCALE GENOMIC DNA]</scope>
    <source>
        <strain evidence="4">CGMCC 4.5579</strain>
    </source>
</reference>
<feature type="transmembrane region" description="Helical" evidence="2">
    <location>
        <begin position="266"/>
        <end position="289"/>
    </location>
</feature>
<feature type="transmembrane region" description="Helical" evidence="2">
    <location>
        <begin position="209"/>
        <end position="229"/>
    </location>
</feature>
<feature type="transmembrane region" description="Helical" evidence="2">
    <location>
        <begin position="16"/>
        <end position="35"/>
    </location>
</feature>
<accession>A0A1I5LRN6</accession>
<name>A0A1I5LRN6_9PSEU</name>
<organism evidence="3 4">
    <name type="scientific">Amycolatopsis arida</name>
    <dbReference type="NCBI Taxonomy" id="587909"/>
    <lineage>
        <taxon>Bacteria</taxon>
        <taxon>Bacillati</taxon>
        <taxon>Actinomycetota</taxon>
        <taxon>Actinomycetes</taxon>
        <taxon>Pseudonocardiales</taxon>
        <taxon>Pseudonocardiaceae</taxon>
        <taxon>Amycolatopsis</taxon>
    </lineage>
</organism>
<keyword evidence="2" id="KW-1133">Transmembrane helix</keyword>
<evidence type="ECO:0000313" key="3">
    <source>
        <dbReference type="EMBL" id="SFO99905.1"/>
    </source>
</evidence>
<feature type="transmembrane region" description="Helical" evidence="2">
    <location>
        <begin position="143"/>
        <end position="160"/>
    </location>
</feature>
<sequence>MTLSQAPAGGAALDQVLIALALFFGVFVPLAVFVIRERAGKRTLLGRLADWSATFTGLPRWAALPMGLAMVSGLAALIGVYWDVPSHMELGRDEGPLANPSHYPIYFGLMGIFATGVVSATLARKDLPVRTFRLGPHWRAPMGSVLIMATGLLAVAGFPLDDVWHRLFGQDVTEWGPTHVLMIGGGIAVVIGLQLLLAEARQVGATGPLVRWLDPILAGAWMMGASAFLMEFDLGVPQFPLLSQVVLVGLITGWTLVYARAKFGPGGTLIALAVFLASRVLFAGAPLALDLHVAPALPYLAEALLVEVAALLWRRRTAGYPFAATAGLLVGTAGMLAEWGFSQWLMPYSWPATMLPTILAFGTGAAVSGALVGMWQHQRTEDIAHRRAARRPLGTAAHRLRTRHGLGLAGALGAVALMAVVVPPADPPAGLRADLRLAETTETLPVSRPRDGAEPRWVHVTATLTPADAAEGAVWLRALAWQGGDFFHAPLEQVGPGMYRTTQPLPVYGHWKSAIRLHQPNRMMALAPVYAPDDPEANAPLIPAVSGTRDFVSEISFLQRERKEDVPAVLWTIAYLVVGALFAATWMLFAWLYASAAAGVDRRRPRRRPQHDPARTRFASPPAPAT</sequence>
<keyword evidence="4" id="KW-1185">Reference proteome</keyword>